<keyword evidence="3" id="KW-1185">Reference proteome</keyword>
<organism evidence="2 3">
    <name type="scientific">Ditylenchus destructor</name>
    <dbReference type="NCBI Taxonomy" id="166010"/>
    <lineage>
        <taxon>Eukaryota</taxon>
        <taxon>Metazoa</taxon>
        <taxon>Ecdysozoa</taxon>
        <taxon>Nematoda</taxon>
        <taxon>Chromadorea</taxon>
        <taxon>Rhabditida</taxon>
        <taxon>Tylenchina</taxon>
        <taxon>Tylenchomorpha</taxon>
        <taxon>Sphaerularioidea</taxon>
        <taxon>Anguinidae</taxon>
        <taxon>Anguininae</taxon>
        <taxon>Ditylenchus</taxon>
    </lineage>
</organism>
<evidence type="ECO:0000313" key="2">
    <source>
        <dbReference type="EMBL" id="KAI1725859.1"/>
    </source>
</evidence>
<gene>
    <name evidence="2" type="ORF">DdX_02543</name>
</gene>
<proteinExistence type="predicted"/>
<comment type="caution">
    <text evidence="2">The sequence shown here is derived from an EMBL/GenBank/DDBJ whole genome shotgun (WGS) entry which is preliminary data.</text>
</comment>
<accession>A0AAD4NBD1</accession>
<dbReference type="EMBL" id="JAKKPZ010000002">
    <property type="protein sequence ID" value="KAI1725859.1"/>
    <property type="molecule type" value="Genomic_DNA"/>
</dbReference>
<evidence type="ECO:0000313" key="3">
    <source>
        <dbReference type="Proteomes" id="UP001201812"/>
    </source>
</evidence>
<sequence>MKLFIGLITIDVLLTFAACHSNALEQCMVRHRLAAKNHCPTHPQEDAWAWCWTMETELMCHFDIMYNKCNEDTAREYIKQQNVSIPDDGSNYWECEHLLQYWQRGRALATNVFTELSLLSLVLSIPLRFASILI</sequence>
<keyword evidence="1" id="KW-0732">Signal</keyword>
<protein>
    <submittedName>
        <fullName evidence="2">Uncharacterized protein</fullName>
    </submittedName>
</protein>
<reference evidence="2" key="1">
    <citation type="submission" date="2022-01" db="EMBL/GenBank/DDBJ databases">
        <title>Genome Sequence Resource for Two Populations of Ditylenchus destructor, the Migratory Endoparasitic Phytonematode.</title>
        <authorList>
            <person name="Zhang H."/>
            <person name="Lin R."/>
            <person name="Xie B."/>
        </authorList>
    </citation>
    <scope>NUCLEOTIDE SEQUENCE</scope>
    <source>
        <strain evidence="2">BazhouSP</strain>
    </source>
</reference>
<feature type="chain" id="PRO_5041909999" evidence="1">
    <location>
        <begin position="20"/>
        <end position="134"/>
    </location>
</feature>
<dbReference type="Proteomes" id="UP001201812">
    <property type="component" value="Unassembled WGS sequence"/>
</dbReference>
<dbReference type="AlphaFoldDB" id="A0AAD4NBD1"/>
<evidence type="ECO:0000256" key="1">
    <source>
        <dbReference type="SAM" id="SignalP"/>
    </source>
</evidence>
<feature type="signal peptide" evidence="1">
    <location>
        <begin position="1"/>
        <end position="19"/>
    </location>
</feature>
<name>A0AAD4NBD1_9BILA</name>